<dbReference type="Proteomes" id="UP000193978">
    <property type="component" value="Chromosome"/>
</dbReference>
<reference evidence="1 2" key="1">
    <citation type="submission" date="2017-02" db="EMBL/GenBank/DDBJ databases">
        <authorList>
            <person name="Peterson S.W."/>
        </authorList>
    </citation>
    <scope>NUCLEOTIDE SEQUENCE [LARGE SCALE GENOMIC DNA]</scope>
    <source>
        <strain evidence="1 2">S285</strain>
    </source>
</reference>
<dbReference type="KEGG" id="mbry:B1812_15770"/>
<dbReference type="OrthoDB" id="8447830at2"/>
<dbReference type="AlphaFoldDB" id="A0A1W6MXK2"/>
<protein>
    <submittedName>
        <fullName evidence="1">Uncharacterized protein</fullName>
    </submittedName>
</protein>
<dbReference type="STRING" id="655015.B1812_15770"/>
<evidence type="ECO:0000313" key="1">
    <source>
        <dbReference type="EMBL" id="ARN82304.1"/>
    </source>
</evidence>
<name>A0A1W6MXK2_9HYPH</name>
<evidence type="ECO:0000313" key="2">
    <source>
        <dbReference type="Proteomes" id="UP000193978"/>
    </source>
</evidence>
<dbReference type="EMBL" id="CP019948">
    <property type="protein sequence ID" value="ARN82304.1"/>
    <property type="molecule type" value="Genomic_DNA"/>
</dbReference>
<accession>A0A1W6MXK2</accession>
<organism evidence="1 2">
    <name type="scientific">Methylocystis bryophila</name>
    <dbReference type="NCBI Taxonomy" id="655015"/>
    <lineage>
        <taxon>Bacteria</taxon>
        <taxon>Pseudomonadati</taxon>
        <taxon>Pseudomonadota</taxon>
        <taxon>Alphaproteobacteria</taxon>
        <taxon>Hyphomicrobiales</taxon>
        <taxon>Methylocystaceae</taxon>
        <taxon>Methylocystis</taxon>
    </lineage>
</organism>
<proteinExistence type="predicted"/>
<dbReference type="RefSeq" id="WP_085772429.1">
    <property type="nucleotide sequence ID" value="NZ_AP027149.1"/>
</dbReference>
<sequence length="99" mass="11375">MGAYRIREVRIVDQAVDAAKTETLREYERDSDSERAIVEQARHFFELEVLSPKAPQTVDFDALIVLDAHGREIARFNVSDVWRREAEAVNSGKAFTHWA</sequence>
<gene>
    <name evidence="1" type="ORF">B1812_15770</name>
</gene>
<keyword evidence="2" id="KW-1185">Reference proteome</keyword>